<dbReference type="Proteomes" id="UP001208570">
    <property type="component" value="Unassembled WGS sequence"/>
</dbReference>
<feature type="repeat" description="ANK" evidence="3">
    <location>
        <begin position="140"/>
        <end position="172"/>
    </location>
</feature>
<keyword evidence="6" id="KW-1185">Reference proteome</keyword>
<evidence type="ECO:0000256" key="2">
    <source>
        <dbReference type="ARBA" id="ARBA00023043"/>
    </source>
</evidence>
<feature type="compositionally biased region" description="Polar residues" evidence="4">
    <location>
        <begin position="868"/>
        <end position="911"/>
    </location>
</feature>
<dbReference type="SMART" id="SM00248">
    <property type="entry name" value="ANK"/>
    <property type="match status" value="7"/>
</dbReference>
<organism evidence="5 6">
    <name type="scientific">Paralvinella palmiformis</name>
    <dbReference type="NCBI Taxonomy" id="53620"/>
    <lineage>
        <taxon>Eukaryota</taxon>
        <taxon>Metazoa</taxon>
        <taxon>Spiralia</taxon>
        <taxon>Lophotrochozoa</taxon>
        <taxon>Annelida</taxon>
        <taxon>Polychaeta</taxon>
        <taxon>Sedentaria</taxon>
        <taxon>Canalipalpata</taxon>
        <taxon>Terebellida</taxon>
        <taxon>Terebelliformia</taxon>
        <taxon>Alvinellidae</taxon>
        <taxon>Paralvinella</taxon>
    </lineage>
</organism>
<feature type="repeat" description="ANK" evidence="3">
    <location>
        <begin position="206"/>
        <end position="238"/>
    </location>
</feature>
<feature type="compositionally biased region" description="Polar residues" evidence="4">
    <location>
        <begin position="1226"/>
        <end position="1241"/>
    </location>
</feature>
<feature type="compositionally biased region" description="Polar residues" evidence="4">
    <location>
        <begin position="423"/>
        <end position="434"/>
    </location>
</feature>
<feature type="repeat" description="ANK" evidence="3">
    <location>
        <begin position="73"/>
        <end position="105"/>
    </location>
</feature>
<feature type="compositionally biased region" description="Polar residues" evidence="4">
    <location>
        <begin position="845"/>
        <end position="860"/>
    </location>
</feature>
<protein>
    <recommendedName>
        <fullName evidence="7">Ankyrin repeat domain-containing protein 6</fullName>
    </recommendedName>
</protein>
<evidence type="ECO:0000313" key="6">
    <source>
        <dbReference type="Proteomes" id="UP001208570"/>
    </source>
</evidence>
<evidence type="ECO:0000256" key="4">
    <source>
        <dbReference type="SAM" id="MobiDB-lite"/>
    </source>
</evidence>
<dbReference type="Pfam" id="PF12796">
    <property type="entry name" value="Ank_2"/>
    <property type="match status" value="2"/>
</dbReference>
<accession>A0AAD9JUL8</accession>
<feature type="compositionally biased region" description="Polar residues" evidence="4">
    <location>
        <begin position="788"/>
        <end position="797"/>
    </location>
</feature>
<keyword evidence="1" id="KW-0677">Repeat</keyword>
<feature type="compositionally biased region" description="Low complexity" evidence="4">
    <location>
        <begin position="1038"/>
        <end position="1051"/>
    </location>
</feature>
<evidence type="ECO:0000256" key="3">
    <source>
        <dbReference type="PROSITE-ProRule" id="PRU00023"/>
    </source>
</evidence>
<feature type="region of interest" description="Disordered" evidence="4">
    <location>
        <begin position="413"/>
        <end position="436"/>
    </location>
</feature>
<feature type="region of interest" description="Disordered" evidence="4">
    <location>
        <begin position="953"/>
        <end position="1081"/>
    </location>
</feature>
<sequence>MVKVLDLSSFDDGHSTDSSVDIDQSQNVSMAASAAYIPGASLSDKLRLAASKGQVDKVHELIGAGATFEPDREGRTALHYAALNGEGEIVQILADEGANINTQDALGYTALHRAAAQGHLEVIKVLLVEGCLVDVQDEVHGNSSLHEAAWNGYSKTLELLIRHKANVHCINKAGFTGLHLAAQNGHNQSARVLLYAGCNPDMKNNYGDTAIHTAARYGHAGVTRILISARCHISEQNKNGDTALHIAAALKRRKLTKLLVEAGIKTNLKNKQNETAVDVARRKEHPEIILIITTQLKQLKYSIQILESHHNNSALPVRYWNAKKSKKNKERDKDKAKKEKGSKQALNGEETLEKKGLFFKKKNKTKTADSIKQKTVEASVRVTDHPLKAPSEISSSDYNSQMAPEELLHGFRQHQTTHHQVSRGANTHGTSTKGSKVKVRGLLTEYVPKPGIQYYRDLAGNIRQGPVGYAPVCTCQPALKKLEKQMEVDRNNLYDHIDTSHKTLVERIETLDKRTTQQIHSIDKLTKERLDSERHDREDYVHSCLRKDRLEEQENCEHKHTDMKHELKGYLDSRFTNFERYYGIVANKQDPCYWCYGNEHHNQPRYHDDDMLNQNNMVYDPTEPPMPGRLYKSKSDETLSVASSHPSRRHWKLRTNVMENVVDMKLAYANSRARRQEKKMRSKSAGVSARAVSIEQLSRIRDGSLPPQWPSRIPEGDSGSNLHSEYKTYQEYVAKQHQWKTKRNPVGAGILDNFQRPEPQHSNKYNSLRRACSQQVTVEVHQTERPRSASNGGTQPQMRDISNGGTQPQMRDISNGGTQPQMRDISNGGTQPQMRDISKGDPSRMRSSGDYTRTRCSSVSRAPDGSVCGQSSSQRHLPQSQSAYSVMTNGQNKQGSTQSTSYDGCSVQRQQQAEHQRYAEHADSRVVNTQVCIGPEPPTRTSSQLASQYIKPHQVMQQQPLTTTPSSTSLRWNPIHTSSPDTPLSMFGSPNNSDSLISSQKSSPLYPSPNCPKGTRSESSSNPDSGYGSRLLGGRQVSGPTLPGSTSSSFQSHEHNSSVSTNHSSLNETSPLTSYNRDGVRHQQNTFTDGQLSTMSRLTKIQPQCEQQQQFNQQQYQQQQQHYPPQQIQQPRFQEYRLHQQPKQYQQPQQCQSIQQHQHFSCDQKQQRQQPQQQQQQPRIVNHWHQSKTSPSDSQPMPSTSTRMWPPIPRSWSVGGTSNHKDSNQSEHNSQSGIIGKATQV</sequence>
<evidence type="ECO:0008006" key="7">
    <source>
        <dbReference type="Google" id="ProtNLM"/>
    </source>
</evidence>
<feature type="compositionally biased region" description="Polar residues" evidence="4">
    <location>
        <begin position="1187"/>
        <end position="1203"/>
    </location>
</feature>
<dbReference type="GO" id="GO:0005737">
    <property type="term" value="C:cytoplasm"/>
    <property type="evidence" value="ECO:0007669"/>
    <property type="project" value="TreeGrafter"/>
</dbReference>
<dbReference type="SUPFAM" id="SSF48403">
    <property type="entry name" value="Ankyrin repeat"/>
    <property type="match status" value="1"/>
</dbReference>
<feature type="compositionally biased region" description="Basic and acidic residues" evidence="4">
    <location>
        <begin position="329"/>
        <end position="342"/>
    </location>
</feature>
<dbReference type="EMBL" id="JAODUP010000150">
    <property type="protein sequence ID" value="KAK2159603.1"/>
    <property type="molecule type" value="Genomic_DNA"/>
</dbReference>
<feature type="repeat" description="ANK" evidence="3">
    <location>
        <begin position="239"/>
        <end position="271"/>
    </location>
</feature>
<comment type="caution">
    <text evidence="5">The sequence shown here is derived from an EMBL/GenBank/DDBJ whole genome shotgun (WGS) entry which is preliminary data.</text>
</comment>
<feature type="compositionally biased region" description="Low complexity" evidence="4">
    <location>
        <begin position="1167"/>
        <end position="1179"/>
    </location>
</feature>
<dbReference type="PRINTS" id="PR01415">
    <property type="entry name" value="ANKYRIN"/>
</dbReference>
<evidence type="ECO:0000256" key="1">
    <source>
        <dbReference type="ARBA" id="ARBA00022737"/>
    </source>
</evidence>
<evidence type="ECO:0000313" key="5">
    <source>
        <dbReference type="EMBL" id="KAK2159603.1"/>
    </source>
</evidence>
<feature type="region of interest" description="Disordered" evidence="4">
    <location>
        <begin position="748"/>
        <end position="922"/>
    </location>
</feature>
<feature type="repeat" description="ANK" evidence="3">
    <location>
        <begin position="106"/>
        <end position="138"/>
    </location>
</feature>
<feature type="region of interest" description="Disordered" evidence="4">
    <location>
        <begin position="317"/>
        <end position="347"/>
    </location>
</feature>
<feature type="compositionally biased region" description="Low complexity" evidence="4">
    <location>
        <begin position="957"/>
        <end position="970"/>
    </location>
</feature>
<dbReference type="Pfam" id="PF00023">
    <property type="entry name" value="Ank"/>
    <property type="match status" value="1"/>
</dbReference>
<feature type="compositionally biased region" description="Polar residues" evidence="4">
    <location>
        <begin position="975"/>
        <end position="1005"/>
    </location>
</feature>
<dbReference type="PANTHER" id="PTHR24198:SF185">
    <property type="entry name" value="ANKYRIN-3"/>
    <property type="match status" value="1"/>
</dbReference>
<dbReference type="PANTHER" id="PTHR24198">
    <property type="entry name" value="ANKYRIN REPEAT AND PROTEIN KINASE DOMAIN-CONTAINING PROTEIN"/>
    <property type="match status" value="1"/>
</dbReference>
<dbReference type="InterPro" id="IPR036770">
    <property type="entry name" value="Ankyrin_rpt-contain_sf"/>
</dbReference>
<feature type="region of interest" description="Disordered" evidence="4">
    <location>
        <begin position="702"/>
        <end position="723"/>
    </location>
</feature>
<feature type="region of interest" description="Disordered" evidence="4">
    <location>
        <begin position="1139"/>
        <end position="1241"/>
    </location>
</feature>
<reference evidence="5" key="1">
    <citation type="journal article" date="2023" name="Mol. Biol. Evol.">
        <title>Third-Generation Sequencing Reveals the Adaptive Role of the Epigenome in Three Deep-Sea Polychaetes.</title>
        <authorList>
            <person name="Perez M."/>
            <person name="Aroh O."/>
            <person name="Sun Y."/>
            <person name="Lan Y."/>
            <person name="Juniper S.K."/>
            <person name="Young C.R."/>
            <person name="Angers B."/>
            <person name="Qian P.Y."/>
        </authorList>
    </citation>
    <scope>NUCLEOTIDE SEQUENCE</scope>
    <source>
        <strain evidence="5">P08H-3</strain>
    </source>
</reference>
<gene>
    <name evidence="5" type="ORF">LSH36_150g04015</name>
</gene>
<proteinExistence type="predicted"/>
<feature type="repeat" description="ANK" evidence="3">
    <location>
        <begin position="173"/>
        <end position="205"/>
    </location>
</feature>
<name>A0AAD9JUL8_9ANNE</name>
<feature type="compositionally biased region" description="Low complexity" evidence="4">
    <location>
        <begin position="1141"/>
        <end position="1158"/>
    </location>
</feature>
<feature type="region of interest" description="Disordered" evidence="4">
    <location>
        <begin position="1"/>
        <end position="22"/>
    </location>
</feature>
<feature type="compositionally biased region" description="Polar residues" evidence="4">
    <location>
        <begin position="760"/>
        <end position="777"/>
    </location>
</feature>
<feature type="compositionally biased region" description="Basic and acidic residues" evidence="4">
    <location>
        <begin position="912"/>
        <end position="922"/>
    </location>
</feature>
<dbReference type="InterPro" id="IPR002110">
    <property type="entry name" value="Ankyrin_rpt"/>
</dbReference>
<feature type="compositionally biased region" description="Polar residues" evidence="4">
    <location>
        <begin position="1061"/>
        <end position="1081"/>
    </location>
</feature>
<dbReference type="Gene3D" id="1.25.40.20">
    <property type="entry name" value="Ankyrin repeat-containing domain"/>
    <property type="match status" value="2"/>
</dbReference>
<dbReference type="PROSITE" id="PS50297">
    <property type="entry name" value="ANK_REP_REGION"/>
    <property type="match status" value="6"/>
</dbReference>
<dbReference type="PROSITE" id="PS50088">
    <property type="entry name" value="ANK_REPEAT"/>
    <property type="match status" value="6"/>
</dbReference>
<keyword evidence="2 3" id="KW-0040">ANK repeat</keyword>
<dbReference type="AlphaFoldDB" id="A0AAD9JUL8"/>